<dbReference type="OrthoDB" id="7202530at2"/>
<protein>
    <submittedName>
        <fullName evidence="1">Protein ImuA</fullName>
    </submittedName>
</protein>
<organism evidence="1 2">
    <name type="scientific">Sphingomonas jatrophae</name>
    <dbReference type="NCBI Taxonomy" id="1166337"/>
    <lineage>
        <taxon>Bacteria</taxon>
        <taxon>Pseudomonadati</taxon>
        <taxon>Pseudomonadota</taxon>
        <taxon>Alphaproteobacteria</taxon>
        <taxon>Sphingomonadales</taxon>
        <taxon>Sphingomonadaceae</taxon>
        <taxon>Sphingomonas</taxon>
    </lineage>
</organism>
<dbReference type="PIRSF" id="PIRSF034285">
    <property type="entry name" value="UCP034285"/>
    <property type="match status" value="1"/>
</dbReference>
<proteinExistence type="predicted"/>
<dbReference type="EMBL" id="FOZG01000003">
    <property type="protein sequence ID" value="SFS12618.1"/>
    <property type="molecule type" value="Genomic_DNA"/>
</dbReference>
<dbReference type="SUPFAM" id="SSF52540">
    <property type="entry name" value="P-loop containing nucleoside triphosphate hydrolases"/>
    <property type="match status" value="1"/>
</dbReference>
<dbReference type="Proteomes" id="UP000198824">
    <property type="component" value="Unassembled WGS sequence"/>
</dbReference>
<accession>A0A1I6MAH4</accession>
<sequence>MPSPSAARSERLAAIRAEVRAIERVGTLAEVPALPFGLPEIDGRMADGGIAAGALHEAAGAEDHLADEAAATLFLAGIAARFDGTVLWALARRDLFAPALQQAGLPPERVLYAEARTDADVLAVMEEGLRHGSLGAVIGEVTRAGLTASRRLQLAAEEKGVPALLLRRRRRSQPEPFVEPSAAATRWTLAPAPSPPLAAGVPGLGRAHWHLRLVRQRGGDPFDLTVEANDGAGRLALPAVPRHRANRARRTAAAA</sequence>
<dbReference type="InterPro" id="IPR027417">
    <property type="entry name" value="P-loop_NTPase"/>
</dbReference>
<evidence type="ECO:0000313" key="1">
    <source>
        <dbReference type="EMBL" id="SFS12618.1"/>
    </source>
</evidence>
<evidence type="ECO:0000313" key="2">
    <source>
        <dbReference type="Proteomes" id="UP000198824"/>
    </source>
</evidence>
<reference evidence="1 2" key="1">
    <citation type="submission" date="2016-10" db="EMBL/GenBank/DDBJ databases">
        <authorList>
            <person name="de Groot N.N."/>
        </authorList>
    </citation>
    <scope>NUCLEOTIDE SEQUENCE [LARGE SCALE GENOMIC DNA]</scope>
    <source>
        <strain evidence="1 2">S5-249</strain>
    </source>
</reference>
<dbReference type="InterPro" id="IPR017026">
    <property type="entry name" value="ImuA"/>
</dbReference>
<dbReference type="Gene3D" id="3.40.50.300">
    <property type="entry name" value="P-loop containing nucleotide triphosphate hydrolases"/>
    <property type="match status" value="1"/>
</dbReference>
<dbReference type="STRING" id="1166337.SAMN05192580_3780"/>
<gene>
    <name evidence="1" type="ORF">SAMN05192580_3780</name>
</gene>
<name>A0A1I6MAH4_9SPHN</name>
<keyword evidence="2" id="KW-1185">Reference proteome</keyword>
<dbReference type="RefSeq" id="WP_093317142.1">
    <property type="nucleotide sequence ID" value="NZ_FOZG01000003.1"/>
</dbReference>
<dbReference type="AlphaFoldDB" id="A0A1I6MAH4"/>